<proteinExistence type="predicted"/>
<dbReference type="Proteomes" id="UP001165780">
    <property type="component" value="Unplaced"/>
</dbReference>
<dbReference type="InterPro" id="IPR015753">
    <property type="entry name" value="LRRC37"/>
</dbReference>
<reference evidence="3" key="1">
    <citation type="submission" date="2025-08" db="UniProtKB">
        <authorList>
            <consortium name="RefSeq"/>
        </authorList>
    </citation>
    <scope>IDENTIFICATION</scope>
    <source>
        <tissue evidence="3">Whole blood</tissue>
    </source>
</reference>
<keyword evidence="2" id="KW-1185">Reference proteome</keyword>
<organism evidence="2 3">
    <name type="scientific">Panthera pardus</name>
    <name type="common">Leopard</name>
    <name type="synonym">Felis pardus</name>
    <dbReference type="NCBI Taxonomy" id="9691"/>
    <lineage>
        <taxon>Eukaryota</taxon>
        <taxon>Metazoa</taxon>
        <taxon>Chordata</taxon>
        <taxon>Craniata</taxon>
        <taxon>Vertebrata</taxon>
        <taxon>Euteleostomi</taxon>
        <taxon>Mammalia</taxon>
        <taxon>Eutheria</taxon>
        <taxon>Laurasiatheria</taxon>
        <taxon>Carnivora</taxon>
        <taxon>Feliformia</taxon>
        <taxon>Felidae</taxon>
        <taxon>Pantherinae</taxon>
        <taxon>Panthera</taxon>
    </lineage>
</organism>
<dbReference type="PANTHER" id="PTHR23045:SF20">
    <property type="entry name" value="LEUCINE-RICH REPEAT-CONTAINING PROTEIN 37 N-TERMINAL DOMAIN-CONTAINING PROTEIN"/>
    <property type="match status" value="1"/>
</dbReference>
<dbReference type="PANTHER" id="PTHR23045">
    <property type="entry name" value="LEUCINE-RICH REPEAT-CONTAINING PROTEIN 37A"/>
    <property type="match status" value="1"/>
</dbReference>
<feature type="compositionally biased region" description="Polar residues" evidence="1">
    <location>
        <begin position="327"/>
        <end position="342"/>
    </location>
</feature>
<feature type="region of interest" description="Disordered" evidence="1">
    <location>
        <begin position="67"/>
        <end position="109"/>
    </location>
</feature>
<sequence>MVWLPLRARRQYPTRLGRCAPEPPRVMSRLRLLAPLLLFMWQPLWLLVQAAQPPEWALDPAQLTSDPLEAAEPWSSRSSDPPPESPQALTPPAEPGGFNYPGSSAPAQMLAPPKELTETLVPFLDTDSFGELPPGPDEDLNDQLTQHQRLPEVVPVPGWDQNQTIAPPPQLKSKTKTVGLDQAEDHQSFEILVPSLDSQSSKPTKFIVSPLNLKKDLAQHRRLAKVVRTPNQFANKEHLQQQLQDDYLDSNMGLLYPEENLPMGFPGGPDQLPNFSEEAEISPPLQKTPNHLESPEEAESFLPQGEAQAQHPEPSEETETSLLEQEAPSQHPESLKDGNSANPQEAPAEPSSTPEEVEPSSVQQEASAHPTEAPEEVEPSPTPQEAPAQPPEPSKDIISQLLPHHE</sequence>
<dbReference type="AlphaFoldDB" id="A0A9W2UNT8"/>
<dbReference type="RefSeq" id="XP_053748122.1">
    <property type="nucleotide sequence ID" value="XM_053892147.1"/>
</dbReference>
<feature type="region of interest" description="Disordered" evidence="1">
    <location>
        <begin position="254"/>
        <end position="406"/>
    </location>
</feature>
<feature type="compositionally biased region" description="Low complexity" evidence="1">
    <location>
        <begin position="343"/>
        <end position="363"/>
    </location>
</feature>
<protein>
    <submittedName>
        <fullName evidence="3">Leucine-rich repeat-containing protein 37B-like</fullName>
    </submittedName>
</protein>
<evidence type="ECO:0000313" key="3">
    <source>
        <dbReference type="RefSeq" id="XP_053748122.1"/>
    </source>
</evidence>
<dbReference type="GeneID" id="128774080"/>
<accession>A0A9W2UNT8</accession>
<evidence type="ECO:0000313" key="2">
    <source>
        <dbReference type="Proteomes" id="UP001165780"/>
    </source>
</evidence>
<gene>
    <name evidence="3" type="primary">LOC128774080</name>
</gene>
<feature type="non-terminal residue" evidence="3">
    <location>
        <position position="406"/>
    </location>
</feature>
<evidence type="ECO:0000256" key="1">
    <source>
        <dbReference type="SAM" id="MobiDB-lite"/>
    </source>
</evidence>
<feature type="compositionally biased region" description="Pro residues" evidence="1">
    <location>
        <begin position="380"/>
        <end position="392"/>
    </location>
</feature>
<name>A0A9W2UNT8_PANPR</name>